<organism evidence="4">
    <name type="scientific">freshwater metagenome</name>
    <dbReference type="NCBI Taxonomy" id="449393"/>
    <lineage>
        <taxon>unclassified sequences</taxon>
        <taxon>metagenomes</taxon>
        <taxon>ecological metagenomes</taxon>
    </lineage>
</organism>
<sequence length="441" mass="48615">MKRFNDERLRLSMPTREDALALDAADPLAKYKSLFQINDPDLCYLDGNSLGRMPLETVKRINRFLTEEWGRELVDGWSHWIDEASPTGDLLGRAVLGAGPGQVLVEDTTSVNFYQICNAAISARPGRKTVIIDSSNFPTDRYVLAGIAEARGLNLITLDNDGSGGPNSHQIAAENELITPEALEPFLNEDVAMVTLQAIHYRSGARPDIKAITELCRRYGILVIWDASHAAGAIELDFDANGVDLAVGCTYKYGNAGPGSPAWLYVRKELQSELRVPIQGWFAQDAQFEMGPFFEPADTIRRFQIASPSIIGLRAVQVSYEMIEEAGIKAIAEKAAKGTDLMLELYDAWLAPLGFGLMTPRAASKRGGHITVSHPEAKRISAALRKFANVVPDYRVPNGIRLAIAPLPTSYTEVFDGFLRIKESVEREDYKKIEDNGSRVT</sequence>
<evidence type="ECO:0000256" key="2">
    <source>
        <dbReference type="ARBA" id="ARBA00022801"/>
    </source>
</evidence>
<dbReference type="GO" id="GO:0005737">
    <property type="term" value="C:cytoplasm"/>
    <property type="evidence" value="ECO:0007669"/>
    <property type="project" value="InterPro"/>
</dbReference>
<dbReference type="Gene3D" id="3.40.640.10">
    <property type="entry name" value="Type I PLP-dependent aspartate aminotransferase-like (Major domain)"/>
    <property type="match status" value="1"/>
</dbReference>
<dbReference type="GO" id="GO:0009435">
    <property type="term" value="P:NAD+ biosynthetic process"/>
    <property type="evidence" value="ECO:0007669"/>
    <property type="project" value="InterPro"/>
</dbReference>
<dbReference type="GO" id="GO:0043420">
    <property type="term" value="P:anthranilate metabolic process"/>
    <property type="evidence" value="ECO:0007669"/>
    <property type="project" value="TreeGrafter"/>
</dbReference>
<gene>
    <name evidence="4" type="ORF">UFOPK3837_00564</name>
</gene>
<keyword evidence="1" id="KW-0662">Pyridine nucleotide biosynthesis</keyword>
<dbReference type="PANTHER" id="PTHR14084:SF0">
    <property type="entry name" value="KYNURENINASE"/>
    <property type="match status" value="1"/>
</dbReference>
<evidence type="ECO:0000256" key="3">
    <source>
        <dbReference type="ARBA" id="ARBA00022898"/>
    </source>
</evidence>
<dbReference type="PANTHER" id="PTHR14084">
    <property type="entry name" value="KYNURENINASE"/>
    <property type="match status" value="1"/>
</dbReference>
<dbReference type="Gene3D" id="3.90.1150.10">
    <property type="entry name" value="Aspartate Aminotransferase, domain 1"/>
    <property type="match status" value="1"/>
</dbReference>
<dbReference type="InterPro" id="IPR010111">
    <property type="entry name" value="Kynureninase"/>
</dbReference>
<keyword evidence="3" id="KW-0663">Pyridoxal phosphate</keyword>
<dbReference type="Pfam" id="PF22580">
    <property type="entry name" value="KYNU_C"/>
    <property type="match status" value="1"/>
</dbReference>
<accession>A0A6J7KG07</accession>
<dbReference type="InterPro" id="IPR015421">
    <property type="entry name" value="PyrdxlP-dep_Trfase_major"/>
</dbReference>
<dbReference type="EMBL" id="CAFBNO010000017">
    <property type="protein sequence ID" value="CAB4953092.1"/>
    <property type="molecule type" value="Genomic_DNA"/>
</dbReference>
<dbReference type="GO" id="GO:0030170">
    <property type="term" value="F:pyridoxal phosphate binding"/>
    <property type="evidence" value="ECO:0007669"/>
    <property type="project" value="InterPro"/>
</dbReference>
<protein>
    <submittedName>
        <fullName evidence="4">Unannotated protein</fullName>
    </submittedName>
</protein>
<dbReference type="SUPFAM" id="SSF53383">
    <property type="entry name" value="PLP-dependent transferases"/>
    <property type="match status" value="1"/>
</dbReference>
<name>A0A6J7KG07_9ZZZZ</name>
<keyword evidence="2" id="KW-0378">Hydrolase</keyword>
<dbReference type="GO" id="GO:0030429">
    <property type="term" value="F:kynureninase activity"/>
    <property type="evidence" value="ECO:0007669"/>
    <property type="project" value="InterPro"/>
</dbReference>
<dbReference type="PIRSF" id="PIRSF038800">
    <property type="entry name" value="KYNU"/>
    <property type="match status" value="1"/>
</dbReference>
<dbReference type="InterPro" id="IPR015422">
    <property type="entry name" value="PyrdxlP-dep_Trfase_small"/>
</dbReference>
<evidence type="ECO:0000256" key="1">
    <source>
        <dbReference type="ARBA" id="ARBA00022642"/>
    </source>
</evidence>
<dbReference type="GO" id="GO:0019441">
    <property type="term" value="P:L-tryptophan catabolic process to kynurenine"/>
    <property type="evidence" value="ECO:0007669"/>
    <property type="project" value="TreeGrafter"/>
</dbReference>
<reference evidence="4" key="1">
    <citation type="submission" date="2020-05" db="EMBL/GenBank/DDBJ databases">
        <authorList>
            <person name="Chiriac C."/>
            <person name="Salcher M."/>
            <person name="Ghai R."/>
            <person name="Kavagutti S V."/>
        </authorList>
    </citation>
    <scope>NUCLEOTIDE SEQUENCE</scope>
</reference>
<evidence type="ECO:0000313" key="4">
    <source>
        <dbReference type="EMBL" id="CAB4953092.1"/>
    </source>
</evidence>
<dbReference type="AlphaFoldDB" id="A0A6J7KG07"/>
<dbReference type="InterPro" id="IPR015424">
    <property type="entry name" value="PyrdxlP-dep_Trfase"/>
</dbReference>
<proteinExistence type="predicted"/>